<evidence type="ECO:0000256" key="1">
    <source>
        <dbReference type="ARBA" id="ARBA00022441"/>
    </source>
</evidence>
<protein>
    <submittedName>
        <fullName evidence="4">Tetratricopeptide TPR_1 repeat-containing protein</fullName>
    </submittedName>
</protein>
<dbReference type="PANTHER" id="PTHR46093">
    <property type="entry name" value="ACYL-COA-BINDING DOMAIN-CONTAINING PROTEIN 5"/>
    <property type="match status" value="1"/>
</dbReference>
<dbReference type="NCBIfam" id="NF047558">
    <property type="entry name" value="TPR_END_plus"/>
    <property type="match status" value="1"/>
</dbReference>
<dbReference type="Gene3D" id="2.120.10.80">
    <property type="entry name" value="Kelch-type beta propeller"/>
    <property type="match status" value="2"/>
</dbReference>
<evidence type="ECO:0000313" key="5">
    <source>
        <dbReference type="Proteomes" id="UP000008461"/>
    </source>
</evidence>
<dbReference type="EMBL" id="CP002691">
    <property type="protein sequence ID" value="AEE50573.1"/>
    <property type="molecule type" value="Genomic_DNA"/>
</dbReference>
<dbReference type="Gene3D" id="1.25.40.10">
    <property type="entry name" value="Tetratricopeptide repeat domain"/>
    <property type="match status" value="2"/>
</dbReference>
<dbReference type="HOGENOM" id="CLU_540537_0_0_10"/>
<keyword evidence="2" id="KW-0677">Repeat</keyword>
<sequence>MSTYLIAGTLLCAATAFSQISPDPRHLEEIAYDSKRNKIVLFGGGGNVIGKGLTFPDHLSEWDASIWKDFQLQGPGNRSGHALVYDAYERATLLIGGISQVQHVFSVKLDVWKWDGKAWSLYNTNAPVKSPEATYDPIDKRVLVYGDVFNKTQLKQNGDPDVFQLWELKYNRWKKLSADGPNPNSAYEIAYDMARNALVIPTWEKGKSIVWEWKNEKWDKTVARGEAPSERNRFSLAYHPEEKATYLFGGRNSANPFCNDFWKWNGRSWTKVESPQTPAIRAAATMEYGKGALYLYGGVVEWGLSNEIWQWQNGVWKLMNAQDAMDATRTLNRLEEWVSNHPDNGDAHQQYGDLLRNLKRNEAAEEVLKKAHALKPRDHNCLFSLLQVLYVLNKTTEAEIFLSNAISAGALESFGRLGTLLFSLNKNQQGIKCYEKAVQLQPNGDNYYNLACGYALSGQKDNAFNALNKAIENGFKDKGQFEGDTDLESLKADARWKALLEKLQ</sequence>
<dbReference type="InterPro" id="IPR015915">
    <property type="entry name" value="Kelch-typ_b-propeller"/>
</dbReference>
<keyword evidence="1" id="KW-0880">Kelch repeat</keyword>
<evidence type="ECO:0000256" key="3">
    <source>
        <dbReference type="PROSITE-ProRule" id="PRU00339"/>
    </source>
</evidence>
<dbReference type="OrthoDB" id="103335at2"/>
<accession>F4L0W9</accession>
<dbReference type="RefSeq" id="WP_013765121.1">
    <property type="nucleotide sequence ID" value="NC_015510.1"/>
</dbReference>
<dbReference type="eggNOG" id="COG0457">
    <property type="taxonomic scope" value="Bacteria"/>
</dbReference>
<dbReference type="InterPro" id="IPR011990">
    <property type="entry name" value="TPR-like_helical_dom_sf"/>
</dbReference>
<feature type="repeat" description="TPR" evidence="3">
    <location>
        <begin position="411"/>
        <end position="444"/>
    </location>
</feature>
<dbReference type="KEGG" id="hhy:Halhy_2705"/>
<name>F4L0W9_HALH1</name>
<dbReference type="Pfam" id="PF13181">
    <property type="entry name" value="TPR_8"/>
    <property type="match status" value="3"/>
</dbReference>
<reference evidence="4 5" key="1">
    <citation type="journal article" date="2011" name="Stand. Genomic Sci.">
        <title>Complete genome sequence of Haliscomenobacter hydrossis type strain (O).</title>
        <authorList>
            <consortium name="US DOE Joint Genome Institute (JGI-PGF)"/>
            <person name="Daligault H."/>
            <person name="Lapidus A."/>
            <person name="Zeytun A."/>
            <person name="Nolan M."/>
            <person name="Lucas S."/>
            <person name="Del Rio T.G."/>
            <person name="Tice H."/>
            <person name="Cheng J.F."/>
            <person name="Tapia R."/>
            <person name="Han C."/>
            <person name="Goodwin L."/>
            <person name="Pitluck S."/>
            <person name="Liolios K."/>
            <person name="Pagani I."/>
            <person name="Ivanova N."/>
            <person name="Huntemann M."/>
            <person name="Mavromatis K."/>
            <person name="Mikhailova N."/>
            <person name="Pati A."/>
            <person name="Chen A."/>
            <person name="Palaniappan K."/>
            <person name="Land M."/>
            <person name="Hauser L."/>
            <person name="Brambilla E.M."/>
            <person name="Rohde M."/>
            <person name="Verbarg S."/>
            <person name="Goker M."/>
            <person name="Bristow J."/>
            <person name="Eisen J.A."/>
            <person name="Markowitz V."/>
            <person name="Hugenholtz P."/>
            <person name="Kyrpides N.C."/>
            <person name="Klenk H.P."/>
            <person name="Woyke T."/>
        </authorList>
    </citation>
    <scope>NUCLEOTIDE SEQUENCE [LARGE SCALE GENOMIC DNA]</scope>
    <source>
        <strain evidence="5">ATCC 27775 / DSM 1100 / LMG 10767 / O</strain>
    </source>
</reference>
<dbReference type="InterPro" id="IPR011043">
    <property type="entry name" value="Gal_Oxase/kelch_b-propeller"/>
</dbReference>
<dbReference type="InterPro" id="IPR019734">
    <property type="entry name" value="TPR_rpt"/>
</dbReference>
<reference key="2">
    <citation type="submission" date="2011-04" db="EMBL/GenBank/DDBJ databases">
        <title>Complete sequence of chromosome of Haliscomenobacter hydrossis DSM 1100.</title>
        <authorList>
            <consortium name="US DOE Joint Genome Institute (JGI-PGF)"/>
            <person name="Lucas S."/>
            <person name="Han J."/>
            <person name="Lapidus A."/>
            <person name="Bruce D."/>
            <person name="Goodwin L."/>
            <person name="Pitluck S."/>
            <person name="Peters L."/>
            <person name="Kyrpides N."/>
            <person name="Mavromatis K."/>
            <person name="Ivanova N."/>
            <person name="Ovchinnikova G."/>
            <person name="Pagani I."/>
            <person name="Daligault H."/>
            <person name="Detter J.C."/>
            <person name="Han C."/>
            <person name="Land M."/>
            <person name="Hauser L."/>
            <person name="Markowitz V."/>
            <person name="Cheng J.-F."/>
            <person name="Hugenholtz P."/>
            <person name="Woyke T."/>
            <person name="Wu D."/>
            <person name="Verbarg S."/>
            <person name="Frueling A."/>
            <person name="Brambilla E."/>
            <person name="Klenk H.-P."/>
            <person name="Eisen J.A."/>
        </authorList>
    </citation>
    <scope>NUCLEOTIDE SEQUENCE</scope>
    <source>
        <strain>DSM 1100</strain>
    </source>
</reference>
<dbReference type="AlphaFoldDB" id="F4L0W9"/>
<evidence type="ECO:0000256" key="2">
    <source>
        <dbReference type="ARBA" id="ARBA00022737"/>
    </source>
</evidence>
<dbReference type="Proteomes" id="UP000008461">
    <property type="component" value="Chromosome"/>
</dbReference>
<keyword evidence="3" id="KW-0802">TPR repeat</keyword>
<proteinExistence type="predicted"/>
<dbReference type="STRING" id="760192.Halhy_2705"/>
<gene>
    <name evidence="4" type="ordered locus">Halhy_2705</name>
</gene>
<dbReference type="PROSITE" id="PS50005">
    <property type="entry name" value="TPR"/>
    <property type="match status" value="1"/>
</dbReference>
<keyword evidence="5" id="KW-1185">Reference proteome</keyword>
<dbReference type="SMART" id="SM00028">
    <property type="entry name" value="TPR"/>
    <property type="match status" value="2"/>
</dbReference>
<dbReference type="SUPFAM" id="SSF50965">
    <property type="entry name" value="Galactose oxidase, central domain"/>
    <property type="match status" value="2"/>
</dbReference>
<organism evidence="4 5">
    <name type="scientific">Haliscomenobacter hydrossis (strain ATCC 27775 / DSM 1100 / LMG 10767 / O)</name>
    <dbReference type="NCBI Taxonomy" id="760192"/>
    <lineage>
        <taxon>Bacteria</taxon>
        <taxon>Pseudomonadati</taxon>
        <taxon>Bacteroidota</taxon>
        <taxon>Saprospiria</taxon>
        <taxon>Saprospirales</taxon>
        <taxon>Haliscomenobacteraceae</taxon>
        <taxon>Haliscomenobacter</taxon>
    </lineage>
</organism>
<dbReference type="PANTHER" id="PTHR46093:SF18">
    <property type="entry name" value="FIBRONECTIN TYPE-III DOMAIN-CONTAINING PROTEIN"/>
    <property type="match status" value="1"/>
</dbReference>
<dbReference type="SUPFAM" id="SSF48452">
    <property type="entry name" value="TPR-like"/>
    <property type="match status" value="1"/>
</dbReference>
<evidence type="ECO:0000313" key="4">
    <source>
        <dbReference type="EMBL" id="AEE50573.1"/>
    </source>
</evidence>